<organism evidence="2 3">
    <name type="scientific">Fusarium redolens</name>
    <dbReference type="NCBI Taxonomy" id="48865"/>
    <lineage>
        <taxon>Eukaryota</taxon>
        <taxon>Fungi</taxon>
        <taxon>Dikarya</taxon>
        <taxon>Ascomycota</taxon>
        <taxon>Pezizomycotina</taxon>
        <taxon>Sordariomycetes</taxon>
        <taxon>Hypocreomycetidae</taxon>
        <taxon>Hypocreales</taxon>
        <taxon>Nectriaceae</taxon>
        <taxon>Fusarium</taxon>
        <taxon>Fusarium redolens species complex</taxon>
    </lineage>
</organism>
<keyword evidence="3" id="KW-1185">Reference proteome</keyword>
<gene>
    <name evidence="2" type="ORF">BKA55DRAFT_682639</name>
</gene>
<dbReference type="AlphaFoldDB" id="A0A9P9KW58"/>
<accession>A0A9P9KW58</accession>
<protein>
    <submittedName>
        <fullName evidence="2">Uncharacterized protein</fullName>
    </submittedName>
</protein>
<dbReference type="Proteomes" id="UP000720189">
    <property type="component" value="Unassembled WGS sequence"/>
</dbReference>
<dbReference type="EMBL" id="JAGMUX010000001">
    <property type="protein sequence ID" value="KAH7269547.1"/>
    <property type="molecule type" value="Genomic_DNA"/>
</dbReference>
<dbReference type="RefSeq" id="XP_046056315.1">
    <property type="nucleotide sequence ID" value="XM_046198383.1"/>
</dbReference>
<comment type="caution">
    <text evidence="2">The sequence shown here is derived from an EMBL/GenBank/DDBJ whole genome shotgun (WGS) entry which is preliminary data.</text>
</comment>
<evidence type="ECO:0000313" key="2">
    <source>
        <dbReference type="EMBL" id="KAH7269547.1"/>
    </source>
</evidence>
<sequence>MGIECQLRESLHSYGMFTGVVYDPNDRYPGSRAFPGHQGQFFDAESPKWFITNGDEPKTADILCYDLHQYIVSPANRINLYASLHSRIRAPSQRTCPRYRDTWGPRRQPKSSTNYE</sequence>
<evidence type="ECO:0000313" key="3">
    <source>
        <dbReference type="Proteomes" id="UP000720189"/>
    </source>
</evidence>
<dbReference type="GeneID" id="70228337"/>
<name>A0A9P9KW58_FUSRE</name>
<proteinExistence type="predicted"/>
<reference evidence="2" key="1">
    <citation type="journal article" date="2021" name="Nat. Commun.">
        <title>Genetic determinants of endophytism in the Arabidopsis root mycobiome.</title>
        <authorList>
            <person name="Mesny F."/>
            <person name="Miyauchi S."/>
            <person name="Thiergart T."/>
            <person name="Pickel B."/>
            <person name="Atanasova L."/>
            <person name="Karlsson M."/>
            <person name="Huettel B."/>
            <person name="Barry K.W."/>
            <person name="Haridas S."/>
            <person name="Chen C."/>
            <person name="Bauer D."/>
            <person name="Andreopoulos W."/>
            <person name="Pangilinan J."/>
            <person name="LaButti K."/>
            <person name="Riley R."/>
            <person name="Lipzen A."/>
            <person name="Clum A."/>
            <person name="Drula E."/>
            <person name="Henrissat B."/>
            <person name="Kohler A."/>
            <person name="Grigoriev I.V."/>
            <person name="Martin F.M."/>
            <person name="Hacquard S."/>
        </authorList>
    </citation>
    <scope>NUCLEOTIDE SEQUENCE</scope>
    <source>
        <strain evidence="2">MPI-CAGE-AT-0023</strain>
    </source>
</reference>
<feature type="region of interest" description="Disordered" evidence="1">
    <location>
        <begin position="95"/>
        <end position="116"/>
    </location>
</feature>
<evidence type="ECO:0000256" key="1">
    <source>
        <dbReference type="SAM" id="MobiDB-lite"/>
    </source>
</evidence>